<organism evidence="4 5">
    <name type="scientific">Mangrovibacterium diazotrophicum</name>
    <dbReference type="NCBI Taxonomy" id="1261403"/>
    <lineage>
        <taxon>Bacteria</taxon>
        <taxon>Pseudomonadati</taxon>
        <taxon>Bacteroidota</taxon>
        <taxon>Bacteroidia</taxon>
        <taxon>Marinilabiliales</taxon>
        <taxon>Prolixibacteraceae</taxon>
        <taxon>Mangrovibacterium</taxon>
    </lineage>
</organism>
<dbReference type="PANTHER" id="PTHR31084:SF0">
    <property type="entry name" value="ALPHA-L-FUCOSIDASE 2"/>
    <property type="match status" value="1"/>
</dbReference>
<dbReference type="Pfam" id="PF22124">
    <property type="entry name" value="Glyco_hydro_95_cat"/>
    <property type="match status" value="1"/>
</dbReference>
<dbReference type="Pfam" id="PF14498">
    <property type="entry name" value="Glyco_hyd_65N_2"/>
    <property type="match status" value="1"/>
</dbReference>
<dbReference type="InterPro" id="IPR049053">
    <property type="entry name" value="AFCA-like_C"/>
</dbReference>
<evidence type="ECO:0000259" key="3">
    <source>
        <dbReference type="Pfam" id="PF22124"/>
    </source>
</evidence>
<gene>
    <name evidence="4" type="ORF">BC643_0618</name>
</gene>
<dbReference type="Pfam" id="PF21307">
    <property type="entry name" value="Glyco_hydro_95_C"/>
    <property type="match status" value="1"/>
</dbReference>
<evidence type="ECO:0000259" key="2">
    <source>
        <dbReference type="Pfam" id="PF21307"/>
    </source>
</evidence>
<dbReference type="Gene3D" id="1.50.10.10">
    <property type="match status" value="1"/>
</dbReference>
<dbReference type="SUPFAM" id="SSF48208">
    <property type="entry name" value="Six-hairpin glycosidases"/>
    <property type="match status" value="1"/>
</dbReference>
<dbReference type="AlphaFoldDB" id="A0A419W490"/>
<accession>A0A419W490</accession>
<dbReference type="InterPro" id="IPR054363">
    <property type="entry name" value="GH95_cat"/>
</dbReference>
<dbReference type="InterPro" id="IPR016518">
    <property type="entry name" value="Alpha-L-fucosidase"/>
</dbReference>
<evidence type="ECO:0000313" key="5">
    <source>
        <dbReference type="Proteomes" id="UP000283387"/>
    </source>
</evidence>
<dbReference type="PANTHER" id="PTHR31084">
    <property type="entry name" value="ALPHA-L-FUCOSIDASE 2"/>
    <property type="match status" value="1"/>
</dbReference>
<dbReference type="Gene3D" id="2.70.98.50">
    <property type="entry name" value="putative glycoside hydrolase family protein from bacillus halodurans"/>
    <property type="match status" value="1"/>
</dbReference>
<dbReference type="Gene3D" id="2.60.40.1180">
    <property type="entry name" value="Golgi alpha-mannosidase II"/>
    <property type="match status" value="1"/>
</dbReference>
<feature type="domain" description="Glycosyl hydrolase family 95 N-terminal" evidence="1">
    <location>
        <begin position="39"/>
        <end position="275"/>
    </location>
</feature>
<dbReference type="GO" id="GO:0005975">
    <property type="term" value="P:carbohydrate metabolic process"/>
    <property type="evidence" value="ECO:0007669"/>
    <property type="project" value="InterPro"/>
</dbReference>
<dbReference type="Proteomes" id="UP000283387">
    <property type="component" value="Unassembled WGS sequence"/>
</dbReference>
<evidence type="ECO:0000259" key="1">
    <source>
        <dbReference type="Pfam" id="PF14498"/>
    </source>
</evidence>
<sequence length="830" mass="93001">MFFLLSEFQRTNDMKRILWCLLLVLGGISLKAQSGKLKLWYDKPAEKWTEALPIGNGRLAAMIYGTTGAEQIQLNEETIWSGGPNNNTNPEMTKILPEINRLFFEGKYQEADDLANAEKRARNNGMKYQPAGNLWVTFIGHEQVTDYYRELDIEQAITTVKYKLDGVEYTREYLASLDNGTIMVRFTASEKGKITCRLGLDCELRSKITMEADSTINLSGITDDHEGELGQVRFNALVKAQLEGGALELDGKELVIKNADAATVYVSIASNFKNYHDISGDGFAKADSILKAAMVGDYKTAKARHEAIYRNYFDRVSLDLGDSGASAKTTDQRVVDFKNGDDPQLVSLYFQFGRYLMISGSQPGSQPMNLQGKWNDRVDPPWDSKYTTNINAEMNYWPAEMTNLSELHEPFLKMVKELSQSGRETAKILYNARGWVLHHNTDIWRITGPVDWARSGLWPTGEAWVSQHLWEHYLYTGDEAFLQEAYPAMKGAAEFLLDILIEEPTHGWLVVGPSVSPENSYLPQINVGVGNTMDNQLAFDLFSNVIRTAQILNVDAAFADSLAAAKDRLPPMQIGQHSQLQEWINDWDRVDDTHRHVSHLYGVFPSNQVSAYRTPELFQAAKNSLIYRGDVSTGWSMGWKVNLWARFLDGDHALKLIGDQLSPSVRNEKGKETGGTYPNLFDAHPPFQIDGNFGCTAGIGEMLLQSYDGCIDLLPALPAKWQKGEVTGLVARGGFVVDIRWENGKIAEVTIESKAGGNLRLRSRNQLIDVDGATLTAAKGDNPNQYYPVNPVKEPLISKKAKLKKLKLAKTYLYDIPTEAGKFYSFKLKQ</sequence>
<dbReference type="InterPro" id="IPR008928">
    <property type="entry name" value="6-hairpin_glycosidase_sf"/>
</dbReference>
<protein>
    <submittedName>
        <fullName evidence="4">Alpha-L-fucosidase 2</fullName>
    </submittedName>
</protein>
<keyword evidence="5" id="KW-1185">Reference proteome</keyword>
<feature type="domain" description="Alpha fucosidase A-like C-terminal" evidence="2">
    <location>
        <begin position="705"/>
        <end position="768"/>
    </location>
</feature>
<dbReference type="InterPro" id="IPR013780">
    <property type="entry name" value="Glyco_hydro_b"/>
</dbReference>
<dbReference type="PIRSF" id="PIRSF007663">
    <property type="entry name" value="UCP007663"/>
    <property type="match status" value="1"/>
</dbReference>
<comment type="caution">
    <text evidence="4">The sequence shown here is derived from an EMBL/GenBank/DDBJ whole genome shotgun (WGS) entry which is preliminary data.</text>
</comment>
<dbReference type="GO" id="GO:0004560">
    <property type="term" value="F:alpha-L-fucosidase activity"/>
    <property type="evidence" value="ECO:0007669"/>
    <property type="project" value="InterPro"/>
</dbReference>
<dbReference type="InterPro" id="IPR027414">
    <property type="entry name" value="GH95_N_dom"/>
</dbReference>
<feature type="domain" description="Glycosyl hydrolase family 95 catalytic" evidence="3">
    <location>
        <begin position="298"/>
        <end position="703"/>
    </location>
</feature>
<evidence type="ECO:0000313" key="4">
    <source>
        <dbReference type="EMBL" id="RKD90281.1"/>
    </source>
</evidence>
<dbReference type="EMBL" id="RAPN01000001">
    <property type="protein sequence ID" value="RKD90281.1"/>
    <property type="molecule type" value="Genomic_DNA"/>
</dbReference>
<dbReference type="InterPro" id="IPR012341">
    <property type="entry name" value="6hp_glycosidase-like_sf"/>
</dbReference>
<reference evidence="4 5" key="1">
    <citation type="submission" date="2018-09" db="EMBL/GenBank/DDBJ databases">
        <title>Genomic Encyclopedia of Archaeal and Bacterial Type Strains, Phase II (KMG-II): from individual species to whole genera.</title>
        <authorList>
            <person name="Goeker M."/>
        </authorList>
    </citation>
    <scope>NUCLEOTIDE SEQUENCE [LARGE SCALE GENOMIC DNA]</scope>
    <source>
        <strain evidence="4 5">DSM 27148</strain>
    </source>
</reference>
<name>A0A419W490_9BACT</name>
<proteinExistence type="predicted"/>